<keyword evidence="5 10" id="KW-0479">Metal-binding</keyword>
<dbReference type="Gene3D" id="2.60.60.20">
    <property type="entry name" value="PLAT/LH2 domain"/>
    <property type="match status" value="1"/>
</dbReference>
<feature type="domain" description="Lipoxygenase" evidence="16">
    <location>
        <begin position="196"/>
        <end position="647"/>
    </location>
</feature>
<feature type="domain" description="PLAT" evidence="15">
    <location>
        <begin position="3"/>
        <end position="120"/>
    </location>
</feature>
<dbReference type="InterPro" id="IPR001024">
    <property type="entry name" value="PLAT/LH2_dom"/>
</dbReference>
<dbReference type="InterPro" id="IPR013819">
    <property type="entry name" value="LipOase_C"/>
</dbReference>
<dbReference type="PRINTS" id="PR00087">
    <property type="entry name" value="LIPOXYGENASE"/>
</dbReference>
<dbReference type="GO" id="GO:0019369">
    <property type="term" value="P:arachidonate metabolic process"/>
    <property type="evidence" value="ECO:0000318"/>
    <property type="project" value="GO_Central"/>
</dbReference>
<dbReference type="InParanoid" id="A0A803TYV7"/>
<feature type="binding site" evidence="11">
    <location>
        <position position="41"/>
    </location>
    <ligand>
        <name>Ca(2+)</name>
        <dbReference type="ChEBI" id="CHEBI:29108"/>
        <label>1</label>
    </ligand>
</feature>
<keyword evidence="9" id="KW-0443">Lipid metabolism</keyword>
<comment type="caution">
    <text evidence="13">Lacks conserved residue(s) required for the propagation of feature annotation.</text>
</comment>
<dbReference type="Proteomes" id="UP000001646">
    <property type="component" value="Unplaced"/>
</dbReference>
<keyword evidence="11" id="KW-0106">Calcium</keyword>
<evidence type="ECO:0000256" key="13">
    <source>
        <dbReference type="PROSITE-ProRule" id="PRU00152"/>
    </source>
</evidence>
<evidence type="ECO:0000256" key="9">
    <source>
        <dbReference type="ARBA" id="ARBA00023098"/>
    </source>
</evidence>
<dbReference type="Pfam" id="PF00305">
    <property type="entry name" value="Lipoxygenase"/>
    <property type="match status" value="1"/>
</dbReference>
<comment type="cofactor">
    <cofactor evidence="10">
        <name>Fe cation</name>
        <dbReference type="ChEBI" id="CHEBI:24875"/>
    </cofactor>
    <text evidence="10">Binds 1 Fe cation per subunit.</text>
</comment>
<dbReference type="InterPro" id="IPR000907">
    <property type="entry name" value="LipOase"/>
</dbReference>
<dbReference type="GO" id="GO:0019372">
    <property type="term" value="P:lipoxygenase pathway"/>
    <property type="evidence" value="ECO:0000318"/>
    <property type="project" value="GO_Central"/>
</dbReference>
<dbReference type="GO" id="GO:0016702">
    <property type="term" value="F:oxidoreductase activity, acting on single donors with incorporation of molecular oxygen, incorporation of two atoms of oxygen"/>
    <property type="evidence" value="ECO:0000318"/>
    <property type="project" value="GO_Central"/>
</dbReference>
<evidence type="ECO:0000256" key="5">
    <source>
        <dbReference type="ARBA" id="ARBA00022723"/>
    </source>
</evidence>
<feature type="binding site" evidence="11">
    <location>
        <position position="40"/>
    </location>
    <ligand>
        <name>Ca(2+)</name>
        <dbReference type="ChEBI" id="CHEBI:29108"/>
        <label>2</label>
    </ligand>
</feature>
<dbReference type="GO" id="GO:0005737">
    <property type="term" value="C:cytoplasm"/>
    <property type="evidence" value="ECO:0007669"/>
    <property type="project" value="UniProtKB-SubCell"/>
</dbReference>
<dbReference type="PROSITE" id="PS00081">
    <property type="entry name" value="LIPOXYGENASE_2"/>
    <property type="match status" value="1"/>
</dbReference>
<evidence type="ECO:0000256" key="11">
    <source>
        <dbReference type="PIRSR" id="PIRSR601885-2"/>
    </source>
</evidence>
<feature type="binding site" evidence="10">
    <location>
        <position position="342"/>
    </location>
    <ligand>
        <name>Fe cation</name>
        <dbReference type="ChEBI" id="CHEBI:24875"/>
        <note>catalytic</note>
    </ligand>
</feature>
<evidence type="ECO:0000256" key="10">
    <source>
        <dbReference type="PIRSR" id="PIRSR601885-1"/>
    </source>
</evidence>
<evidence type="ECO:0000256" key="4">
    <source>
        <dbReference type="ARBA" id="ARBA00022490"/>
    </source>
</evidence>
<dbReference type="GO" id="GO:0005506">
    <property type="term" value="F:iron ion binding"/>
    <property type="evidence" value="ECO:0007669"/>
    <property type="project" value="InterPro"/>
</dbReference>
<keyword evidence="6 14" id="KW-0223">Dioxygenase</keyword>
<feature type="binding site" evidence="10">
    <location>
        <position position="337"/>
    </location>
    <ligand>
        <name>Fe cation</name>
        <dbReference type="ChEBI" id="CHEBI:24875"/>
        <note>catalytic</note>
    </ligand>
</feature>
<dbReference type="PROSITE" id="PS50095">
    <property type="entry name" value="PLAT"/>
    <property type="match status" value="1"/>
</dbReference>
<organism evidence="17 18">
    <name type="scientific">Anolis carolinensis</name>
    <name type="common">Green anole</name>
    <name type="synonym">American chameleon</name>
    <dbReference type="NCBI Taxonomy" id="28377"/>
    <lineage>
        <taxon>Eukaryota</taxon>
        <taxon>Metazoa</taxon>
        <taxon>Chordata</taxon>
        <taxon>Craniata</taxon>
        <taxon>Vertebrata</taxon>
        <taxon>Euteleostomi</taxon>
        <taxon>Lepidosauria</taxon>
        <taxon>Squamata</taxon>
        <taxon>Bifurcata</taxon>
        <taxon>Unidentata</taxon>
        <taxon>Episquamata</taxon>
        <taxon>Toxicofera</taxon>
        <taxon>Iguania</taxon>
        <taxon>Dactyloidae</taxon>
        <taxon>Anolis</taxon>
    </lineage>
</organism>
<dbReference type="FunFam" id="1.20.245.10:FF:000001">
    <property type="entry name" value="Arachidonate 5-lipoxygenase a"/>
    <property type="match status" value="1"/>
</dbReference>
<protein>
    <recommendedName>
        <fullName evidence="19">Arachidonate lipoxygenase 3</fullName>
    </recommendedName>
</protein>
<evidence type="ECO:0000256" key="14">
    <source>
        <dbReference type="RuleBase" id="RU003974"/>
    </source>
</evidence>
<reference evidence="17" key="3">
    <citation type="submission" date="2025-09" db="UniProtKB">
        <authorList>
            <consortium name="Ensembl"/>
        </authorList>
    </citation>
    <scope>IDENTIFICATION</scope>
</reference>
<dbReference type="SMART" id="SM00308">
    <property type="entry name" value="LH2"/>
    <property type="match status" value="1"/>
</dbReference>
<dbReference type="Pfam" id="PF01477">
    <property type="entry name" value="PLAT"/>
    <property type="match status" value="1"/>
</dbReference>
<evidence type="ECO:0000256" key="8">
    <source>
        <dbReference type="ARBA" id="ARBA00023004"/>
    </source>
</evidence>
<feature type="binding site" evidence="10">
    <location>
        <position position="518"/>
    </location>
    <ligand>
        <name>Fe cation</name>
        <dbReference type="ChEBI" id="CHEBI:24875"/>
        <note>catalytic</note>
    </ligand>
</feature>
<evidence type="ECO:0000313" key="17">
    <source>
        <dbReference type="Ensembl" id="ENSACAP00000040397.1"/>
    </source>
</evidence>
<evidence type="ECO:0000256" key="1">
    <source>
        <dbReference type="ARBA" id="ARBA00004496"/>
    </source>
</evidence>
<dbReference type="InterPro" id="IPR036392">
    <property type="entry name" value="PLAT/LH2_dom_sf"/>
</dbReference>
<evidence type="ECO:0000256" key="2">
    <source>
        <dbReference type="ARBA" id="ARBA00005189"/>
    </source>
</evidence>
<dbReference type="FunFam" id="2.60.60.20:FF:000002">
    <property type="entry name" value="Arachidonate 5-lipoxygenase a"/>
    <property type="match status" value="1"/>
</dbReference>
<keyword evidence="18" id="KW-1185">Reference proteome</keyword>
<dbReference type="SUPFAM" id="SSF48484">
    <property type="entry name" value="Lipoxigenase"/>
    <property type="match status" value="1"/>
</dbReference>
<accession>A0A803TYV7</accession>
<dbReference type="SUPFAM" id="SSF49723">
    <property type="entry name" value="Lipase/lipooxygenase domain (PLAT/LH2 domain)"/>
    <property type="match status" value="1"/>
</dbReference>
<dbReference type="Gene3D" id="1.20.245.10">
    <property type="entry name" value="Lipoxygenase-1, Domain 5"/>
    <property type="match status" value="1"/>
</dbReference>
<evidence type="ECO:0000313" key="18">
    <source>
        <dbReference type="Proteomes" id="UP000001646"/>
    </source>
</evidence>
<reference evidence="17" key="2">
    <citation type="submission" date="2025-08" db="UniProtKB">
        <authorList>
            <consortium name="Ensembl"/>
        </authorList>
    </citation>
    <scope>IDENTIFICATION</scope>
</reference>
<dbReference type="Gene3D" id="3.10.450.60">
    <property type="match status" value="1"/>
</dbReference>
<name>A0A803TYV7_ANOCA</name>
<dbReference type="InterPro" id="IPR042062">
    <property type="entry name" value="PLAT_LOX_verte"/>
</dbReference>
<feature type="binding site" evidence="10">
    <location>
        <position position="647"/>
    </location>
    <ligand>
        <name>Fe cation</name>
        <dbReference type="ChEBI" id="CHEBI:24875"/>
        <note>catalytic</note>
    </ligand>
</feature>
<comment type="similarity">
    <text evidence="3 14">Belongs to the lipoxygenase family.</text>
</comment>
<proteinExistence type="inferred from homology"/>
<dbReference type="CDD" id="cd01753">
    <property type="entry name" value="PLAT_LOX"/>
    <property type="match status" value="1"/>
</dbReference>
<evidence type="ECO:0000256" key="3">
    <source>
        <dbReference type="ARBA" id="ARBA00009419"/>
    </source>
</evidence>
<comment type="subcellular location">
    <subcellularLocation>
        <location evidence="1">Cytoplasm</location>
    </subcellularLocation>
</comment>
<evidence type="ECO:0000259" key="15">
    <source>
        <dbReference type="PROSITE" id="PS50095"/>
    </source>
</evidence>
<feature type="site" description="Essential for stabilizing binding to COTL1" evidence="12">
    <location>
        <position position="105"/>
    </location>
</feature>
<dbReference type="AlphaFoldDB" id="A0A803TYV7"/>
<dbReference type="InterPro" id="IPR020833">
    <property type="entry name" value="LipOase_Fe_BS"/>
</dbReference>
<evidence type="ECO:0000256" key="12">
    <source>
        <dbReference type="PIRSR" id="PIRSR601885-3"/>
    </source>
</evidence>
<evidence type="ECO:0000259" key="16">
    <source>
        <dbReference type="PROSITE" id="PS51393"/>
    </source>
</evidence>
<keyword evidence="4" id="KW-0963">Cytoplasm</keyword>
<dbReference type="PROSITE" id="PS00711">
    <property type="entry name" value="LIPOXYGENASE_1"/>
    <property type="match status" value="1"/>
</dbReference>
<evidence type="ECO:0008006" key="19">
    <source>
        <dbReference type="Google" id="ProtNLM"/>
    </source>
</evidence>
<keyword evidence="8 10" id="KW-0408">Iron</keyword>
<dbReference type="PANTHER" id="PTHR11771">
    <property type="entry name" value="LIPOXYGENASE"/>
    <property type="match status" value="1"/>
</dbReference>
<dbReference type="PROSITE" id="PS51393">
    <property type="entry name" value="LIPOXYGENASE_3"/>
    <property type="match status" value="1"/>
</dbReference>
<dbReference type="InterPro" id="IPR001885">
    <property type="entry name" value="LipOase_mml"/>
</dbReference>
<comment type="pathway">
    <text evidence="2">Lipid metabolism.</text>
</comment>
<dbReference type="GO" id="GO:0034440">
    <property type="term" value="P:lipid oxidation"/>
    <property type="evidence" value="ECO:0000318"/>
    <property type="project" value="GO_Central"/>
</dbReference>
<dbReference type="InterPro" id="IPR020834">
    <property type="entry name" value="LipOase_CS"/>
</dbReference>
<evidence type="ECO:0000256" key="7">
    <source>
        <dbReference type="ARBA" id="ARBA00023002"/>
    </source>
</evidence>
<dbReference type="InterPro" id="IPR036226">
    <property type="entry name" value="LipOase_C_sf"/>
</dbReference>
<gene>
    <name evidence="17" type="primary">LOC100558230</name>
</gene>
<keyword evidence="7 14" id="KW-0560">Oxidoreductase</keyword>
<evidence type="ECO:0000256" key="6">
    <source>
        <dbReference type="ARBA" id="ARBA00022964"/>
    </source>
</evidence>
<dbReference type="PRINTS" id="PR00467">
    <property type="entry name" value="MAMLPOXGNASE"/>
</dbReference>
<sequence length="647" mass="72907">MSLKYNVRVATGNFVCSATLDSISITLVGTEGESPKTVLDNWGVDFYVGAVSDYKVCCQRDLGEIVLLRLHKQIKLSLIPTSWYCSFITVTSPKGVAYHFPCYQWMEGRGSLELREGTVITTVVPLPPYRWKIWNTGIPECLNVSSMKELESESTFSFVKGALFVKRAVICTLDIFVNGFSTVEFLFAILEYVTEHWKEDAFFGYQFLNGLNPKMIRKCTRIPPNFPVTQEMVAKSLGDNTTLEKELKKGNIFIVDYQLLEDVPAGLINGRHQYIAAPLCLLYLSPRNHLMPLAIQLSQIPGPLSPIFLPSDAEWDWILAKTWVRNADFHAHQAVAHLLQTHLLAEVFAMAAIRQLPMCHPLYKLLIPHMRYTFHINTLARESLISKGGIFDLVNGFSFVLGTSTHLNVRTRALTLTSLCLPDDLEARGVSSLPHYYYKEDGLKLWAAVESFVSGIIDLYYPNDCSVQEDCELQKWMEEVFEKGFLAQESSGISSSFTSVRELKKFLTMVIYTGSVQHSAVNSGQFDFGAWMPNFPSSMRKPPPSTKGTTNAENYKDTIPEINITCSILSTLWLLSAPTGDVRLGNYPEEHFTEEAPKKLIAAFQEELKRISREIEQRNKSLPNMGGPVHLGYKYLNPPEIENSVSI</sequence>
<dbReference type="Ensembl" id="ENSACAT00000042722.1">
    <property type="protein sequence ID" value="ENSACAP00000040397.1"/>
    <property type="gene ID" value="ENSACAG00000038174.1"/>
</dbReference>
<dbReference type="GeneTree" id="ENSGT00940000156796"/>
<reference evidence="17" key="1">
    <citation type="submission" date="2009-12" db="EMBL/GenBank/DDBJ databases">
        <title>The Genome Sequence of Anolis carolinensis (Green Anole Lizard).</title>
        <authorList>
            <consortium name="The Genome Sequencing Platform"/>
            <person name="Di Palma F."/>
            <person name="Alfoldi J."/>
            <person name="Heiman D."/>
            <person name="Young S."/>
            <person name="Grabherr M."/>
            <person name="Johnson J."/>
            <person name="Lander E.S."/>
            <person name="Lindblad-Toh K."/>
        </authorList>
    </citation>
    <scope>NUCLEOTIDE SEQUENCE [LARGE SCALE GENOMIC DNA]</scope>
    <source>
        <strain evidence="17">JBL SC #1</strain>
    </source>
</reference>